<dbReference type="PANTHER" id="PTHR13710:SF120">
    <property type="entry name" value="BIFUNCTIONAL 3'-5' EXONUCLEASE_ATP-DEPENDENT HELICASE WRN"/>
    <property type="match status" value="1"/>
</dbReference>
<dbReference type="GO" id="GO:0005634">
    <property type="term" value="C:nucleus"/>
    <property type="evidence" value="ECO:0007669"/>
    <property type="project" value="TreeGrafter"/>
</dbReference>
<dbReference type="GO" id="GO:0003676">
    <property type="term" value="F:nucleic acid binding"/>
    <property type="evidence" value="ECO:0007669"/>
    <property type="project" value="InterPro"/>
</dbReference>
<proteinExistence type="inferred from homology"/>
<dbReference type="CDD" id="cd18785">
    <property type="entry name" value="SF2_C"/>
    <property type="match status" value="1"/>
</dbReference>
<dbReference type="InterPro" id="IPR014001">
    <property type="entry name" value="Helicase_ATP-bd"/>
</dbReference>
<evidence type="ECO:0000259" key="7">
    <source>
        <dbReference type="PROSITE" id="PS51194"/>
    </source>
</evidence>
<keyword evidence="2" id="KW-0547">Nucleotide-binding</keyword>
<evidence type="ECO:0000313" key="8">
    <source>
        <dbReference type="EMBL" id="KDQ52934.1"/>
    </source>
</evidence>
<protein>
    <recommendedName>
        <fullName evidence="5">DNA 3'-5' helicase</fullName>
        <ecNumber evidence="5">5.6.2.4</ecNumber>
    </recommendedName>
</protein>
<dbReference type="InterPro" id="IPR011545">
    <property type="entry name" value="DEAD/DEAH_box_helicase_dom"/>
</dbReference>
<evidence type="ECO:0000256" key="4">
    <source>
        <dbReference type="ARBA" id="ARBA00034617"/>
    </source>
</evidence>
<dbReference type="GO" id="GO:0009378">
    <property type="term" value="F:four-way junction helicase activity"/>
    <property type="evidence" value="ECO:0007669"/>
    <property type="project" value="TreeGrafter"/>
</dbReference>
<dbReference type="GO" id="GO:0005737">
    <property type="term" value="C:cytoplasm"/>
    <property type="evidence" value="ECO:0007669"/>
    <property type="project" value="TreeGrafter"/>
</dbReference>
<dbReference type="Gene3D" id="3.40.50.300">
    <property type="entry name" value="P-loop containing nucleotide triphosphate hydrolases"/>
    <property type="match status" value="2"/>
</dbReference>
<evidence type="ECO:0000256" key="3">
    <source>
        <dbReference type="ARBA" id="ARBA00022840"/>
    </source>
</evidence>
<feature type="region of interest" description="Disordered" evidence="6">
    <location>
        <begin position="388"/>
        <end position="407"/>
    </location>
</feature>
<dbReference type="EMBL" id="KL197737">
    <property type="protein sequence ID" value="KDQ52934.1"/>
    <property type="molecule type" value="Genomic_DNA"/>
</dbReference>
<evidence type="ECO:0000256" key="6">
    <source>
        <dbReference type="SAM" id="MobiDB-lite"/>
    </source>
</evidence>
<dbReference type="EC" id="5.6.2.4" evidence="5"/>
<organism evidence="8 9">
    <name type="scientific">Jaapia argillacea MUCL 33604</name>
    <dbReference type="NCBI Taxonomy" id="933084"/>
    <lineage>
        <taxon>Eukaryota</taxon>
        <taxon>Fungi</taxon>
        <taxon>Dikarya</taxon>
        <taxon>Basidiomycota</taxon>
        <taxon>Agaricomycotina</taxon>
        <taxon>Agaricomycetes</taxon>
        <taxon>Agaricomycetidae</taxon>
        <taxon>Jaapiales</taxon>
        <taxon>Jaapiaceae</taxon>
        <taxon>Jaapia</taxon>
    </lineage>
</organism>
<keyword evidence="9" id="KW-1185">Reference proteome</keyword>
<evidence type="ECO:0000256" key="5">
    <source>
        <dbReference type="ARBA" id="ARBA00034808"/>
    </source>
</evidence>
<dbReference type="InterPro" id="IPR001650">
    <property type="entry name" value="Helicase_C-like"/>
</dbReference>
<dbReference type="SUPFAM" id="SSF52540">
    <property type="entry name" value="P-loop containing nucleoside triphosphate hydrolases"/>
    <property type="match status" value="2"/>
</dbReference>
<comment type="catalytic activity">
    <reaction evidence="4">
        <text>Couples ATP hydrolysis with the unwinding of duplex DNA by translocating in the 3'-5' direction.</text>
        <dbReference type="EC" id="5.6.2.4"/>
    </reaction>
</comment>
<name>A0A067PDX6_9AGAM</name>
<evidence type="ECO:0000256" key="1">
    <source>
        <dbReference type="ARBA" id="ARBA00005446"/>
    </source>
</evidence>
<evidence type="ECO:0000256" key="2">
    <source>
        <dbReference type="ARBA" id="ARBA00022741"/>
    </source>
</evidence>
<dbReference type="Pfam" id="PF00271">
    <property type="entry name" value="Helicase_C"/>
    <property type="match status" value="1"/>
</dbReference>
<dbReference type="PROSITE" id="PS51194">
    <property type="entry name" value="HELICASE_CTER"/>
    <property type="match status" value="1"/>
</dbReference>
<evidence type="ECO:0000313" key="9">
    <source>
        <dbReference type="Proteomes" id="UP000027265"/>
    </source>
</evidence>
<dbReference type="Proteomes" id="UP000027265">
    <property type="component" value="Unassembled WGS sequence"/>
</dbReference>
<keyword evidence="3" id="KW-0067">ATP-binding</keyword>
<sequence>MTDTPCLVPDRASRYTFASPTGQKLIRKILCELLPFDPHDYQLEGVCKALNGIDVFAITATGSGKTGYFYMYILVVLYLVNNPDQCPWVSFPKDPVMLMICPTNGIEEQTVTKVEKFRLKALTLNANTLHDGFKRKENLWAITKMGHSMLMLSLEQLTQKGFQNLLDDLQFWRRIVAMGVDEAHLLLTWGLGFREAFKAIGFMPFNSVCKFLGLWDGEFHLIRRSNFRPGMQLLIRDLGCGIGGRKFPSLLWVLDSQRKTIIYCTTISLAFHITSYLWHAAKWKTGLDNCIRMYNSLNWPSYNSVTFSLLMDDARPNITIATAALEVGVDPPDVQDVIRVGVPGTIEELFQDLGRAGRDEERVDDAREILYVTGMDIEKAAEMLKELGSSERGTEDEVPSSQKPKKSEISLSMARYLLAPCLPAEQNRHFGNPSEDLVCTCQTCEKKRRATSTGPCNCSSCCPETLAPPSVQHCSRMGSCKDPLSDTLRAALQAQLLEFRVTIWEEASELNNGFTPITAFLSDNKIKLILDNFSQITSQSTLTALVTPNKQLLPHIARLWRLVEEFHPLVAAKNLAAEVLCAESTPWAGEVVAFNTPVILHGGFDNGSLSQASAAGSVAV</sequence>
<reference evidence="9" key="1">
    <citation type="journal article" date="2014" name="Proc. Natl. Acad. Sci. U.S.A.">
        <title>Extensive sampling of basidiomycete genomes demonstrates inadequacy of the white-rot/brown-rot paradigm for wood decay fungi.</title>
        <authorList>
            <person name="Riley R."/>
            <person name="Salamov A.A."/>
            <person name="Brown D.W."/>
            <person name="Nagy L.G."/>
            <person name="Floudas D."/>
            <person name="Held B.W."/>
            <person name="Levasseur A."/>
            <person name="Lombard V."/>
            <person name="Morin E."/>
            <person name="Otillar R."/>
            <person name="Lindquist E.A."/>
            <person name="Sun H."/>
            <person name="LaButti K.M."/>
            <person name="Schmutz J."/>
            <person name="Jabbour D."/>
            <person name="Luo H."/>
            <person name="Baker S.E."/>
            <person name="Pisabarro A.G."/>
            <person name="Walton J.D."/>
            <person name="Blanchette R.A."/>
            <person name="Henrissat B."/>
            <person name="Martin F."/>
            <person name="Cullen D."/>
            <person name="Hibbett D.S."/>
            <person name="Grigoriev I.V."/>
        </authorList>
    </citation>
    <scope>NUCLEOTIDE SEQUENCE [LARGE SCALE GENOMIC DNA]</scope>
    <source>
        <strain evidence="9">MUCL 33604</strain>
    </source>
</reference>
<dbReference type="GO" id="GO:0005694">
    <property type="term" value="C:chromosome"/>
    <property type="evidence" value="ECO:0007669"/>
    <property type="project" value="TreeGrafter"/>
</dbReference>
<dbReference type="GO" id="GO:0005524">
    <property type="term" value="F:ATP binding"/>
    <property type="evidence" value="ECO:0007669"/>
    <property type="project" value="UniProtKB-KW"/>
</dbReference>
<accession>A0A067PDX6</accession>
<dbReference type="HOGENOM" id="CLU_010294_1_0_1"/>
<comment type="similarity">
    <text evidence="1">Belongs to the helicase family. RecQ subfamily.</text>
</comment>
<gene>
    <name evidence="8" type="ORF">JAAARDRAFT_61699</name>
</gene>
<dbReference type="PANTHER" id="PTHR13710">
    <property type="entry name" value="DNA HELICASE RECQ FAMILY MEMBER"/>
    <property type="match status" value="1"/>
</dbReference>
<dbReference type="AlphaFoldDB" id="A0A067PDX6"/>
<dbReference type="GO" id="GO:0043138">
    <property type="term" value="F:3'-5' DNA helicase activity"/>
    <property type="evidence" value="ECO:0007669"/>
    <property type="project" value="UniProtKB-EC"/>
</dbReference>
<dbReference type="GO" id="GO:0000724">
    <property type="term" value="P:double-strand break repair via homologous recombination"/>
    <property type="evidence" value="ECO:0007669"/>
    <property type="project" value="TreeGrafter"/>
</dbReference>
<dbReference type="InterPro" id="IPR027417">
    <property type="entry name" value="P-loop_NTPase"/>
</dbReference>
<dbReference type="InParanoid" id="A0A067PDX6"/>
<dbReference type="Pfam" id="PF00270">
    <property type="entry name" value="DEAD"/>
    <property type="match status" value="1"/>
</dbReference>
<dbReference type="STRING" id="933084.A0A067PDX6"/>
<dbReference type="SMART" id="SM00487">
    <property type="entry name" value="DEXDc"/>
    <property type="match status" value="1"/>
</dbReference>
<dbReference type="OrthoDB" id="3269685at2759"/>
<feature type="domain" description="Helicase C-terminal" evidence="7">
    <location>
        <begin position="246"/>
        <end position="406"/>
    </location>
</feature>